<dbReference type="SUPFAM" id="SSF52172">
    <property type="entry name" value="CheY-like"/>
    <property type="match status" value="1"/>
</dbReference>
<evidence type="ECO:0000313" key="6">
    <source>
        <dbReference type="EMBL" id="NBL64353.1"/>
    </source>
</evidence>
<evidence type="ECO:0000313" key="7">
    <source>
        <dbReference type="Proteomes" id="UP000798602"/>
    </source>
</evidence>
<dbReference type="CDD" id="cd06170">
    <property type="entry name" value="LuxR_C_like"/>
    <property type="match status" value="1"/>
</dbReference>
<dbReference type="PANTHER" id="PTHR43214">
    <property type="entry name" value="TWO-COMPONENT RESPONSE REGULATOR"/>
    <property type="match status" value="1"/>
</dbReference>
<sequence>MIKVAVFEDNIALREQLMLLLHQPQNKLTCVGGWENCLQVEKIIQHYQPDIVLMDIDMPEADGFVGLKYISQNKPKIPVIMLTVFEDDKNVFESICLGAKGYLLKKSSPEKIIESIHDTLNGGSSISPEIARKVMTAFASIKKMIKPDYKLTLREKAVLQSLVDGNSYKMIASELDISINTVRQFIRNIYDKLQVHSMNEAVSKAIKQNIL</sequence>
<dbReference type="InterPro" id="IPR039420">
    <property type="entry name" value="WalR-like"/>
</dbReference>
<evidence type="ECO:0000259" key="4">
    <source>
        <dbReference type="PROSITE" id="PS50043"/>
    </source>
</evidence>
<dbReference type="InterPro" id="IPR000792">
    <property type="entry name" value="Tscrpt_reg_LuxR_C"/>
</dbReference>
<reference evidence="7" key="1">
    <citation type="submission" date="2020-01" db="EMBL/GenBank/DDBJ databases">
        <title>Sphingomonas sp. strain CSW-10.</title>
        <authorList>
            <person name="Chen W.-M."/>
        </authorList>
    </citation>
    <scope>NUCLEOTIDE SEQUENCE [LARGE SCALE GENOMIC DNA]</scope>
    <source>
        <strain evidence="7">NST-5</strain>
    </source>
</reference>
<keyword evidence="7" id="KW-1185">Reference proteome</keyword>
<accession>A0ABW9Z679</accession>
<protein>
    <submittedName>
        <fullName evidence="6">Response regulator</fullName>
    </submittedName>
</protein>
<dbReference type="CDD" id="cd17535">
    <property type="entry name" value="REC_NarL-like"/>
    <property type="match status" value="1"/>
</dbReference>
<keyword evidence="1 3" id="KW-0597">Phosphoprotein</keyword>
<evidence type="ECO:0000256" key="2">
    <source>
        <dbReference type="ARBA" id="ARBA00023125"/>
    </source>
</evidence>
<dbReference type="Pfam" id="PF00196">
    <property type="entry name" value="GerE"/>
    <property type="match status" value="1"/>
</dbReference>
<dbReference type="Proteomes" id="UP000798602">
    <property type="component" value="Unassembled WGS sequence"/>
</dbReference>
<dbReference type="InterPro" id="IPR016032">
    <property type="entry name" value="Sig_transdc_resp-reg_C-effctor"/>
</dbReference>
<proteinExistence type="predicted"/>
<dbReference type="SMART" id="SM00448">
    <property type="entry name" value="REC"/>
    <property type="match status" value="1"/>
</dbReference>
<feature type="domain" description="Response regulatory" evidence="5">
    <location>
        <begin position="3"/>
        <end position="120"/>
    </location>
</feature>
<dbReference type="InterPro" id="IPR001789">
    <property type="entry name" value="Sig_transdc_resp-reg_receiver"/>
</dbReference>
<dbReference type="RefSeq" id="WP_166536175.1">
    <property type="nucleotide sequence ID" value="NZ_JAABLM010000003.1"/>
</dbReference>
<gene>
    <name evidence="6" type="ORF">GV828_03945</name>
</gene>
<dbReference type="SMART" id="SM00421">
    <property type="entry name" value="HTH_LUXR"/>
    <property type="match status" value="1"/>
</dbReference>
<dbReference type="PROSITE" id="PS50110">
    <property type="entry name" value="RESPONSE_REGULATORY"/>
    <property type="match status" value="1"/>
</dbReference>
<dbReference type="Pfam" id="PF00072">
    <property type="entry name" value="Response_reg"/>
    <property type="match status" value="1"/>
</dbReference>
<feature type="modified residue" description="4-aspartylphosphate" evidence="3">
    <location>
        <position position="55"/>
    </location>
</feature>
<organism evidence="6 7">
    <name type="scientific">Flavobacterium ichthyis</name>
    <dbReference type="NCBI Taxonomy" id="2698827"/>
    <lineage>
        <taxon>Bacteria</taxon>
        <taxon>Pseudomonadati</taxon>
        <taxon>Bacteroidota</taxon>
        <taxon>Flavobacteriia</taxon>
        <taxon>Flavobacteriales</taxon>
        <taxon>Flavobacteriaceae</taxon>
        <taxon>Flavobacterium</taxon>
    </lineage>
</organism>
<name>A0ABW9Z679_9FLAO</name>
<dbReference type="InterPro" id="IPR058245">
    <property type="entry name" value="NreC/VraR/RcsB-like_REC"/>
</dbReference>
<keyword evidence="2" id="KW-0238">DNA-binding</keyword>
<dbReference type="SUPFAM" id="SSF46894">
    <property type="entry name" value="C-terminal effector domain of the bipartite response regulators"/>
    <property type="match status" value="1"/>
</dbReference>
<evidence type="ECO:0000256" key="3">
    <source>
        <dbReference type="PROSITE-ProRule" id="PRU00169"/>
    </source>
</evidence>
<dbReference type="InterPro" id="IPR011006">
    <property type="entry name" value="CheY-like_superfamily"/>
</dbReference>
<dbReference type="EMBL" id="JAABLM010000003">
    <property type="protein sequence ID" value="NBL64353.1"/>
    <property type="molecule type" value="Genomic_DNA"/>
</dbReference>
<dbReference type="PANTHER" id="PTHR43214:SF37">
    <property type="entry name" value="TRANSCRIPTIONAL REGULATORY PROTEIN YDFI"/>
    <property type="match status" value="1"/>
</dbReference>
<evidence type="ECO:0000256" key="1">
    <source>
        <dbReference type="ARBA" id="ARBA00022553"/>
    </source>
</evidence>
<dbReference type="PROSITE" id="PS50043">
    <property type="entry name" value="HTH_LUXR_2"/>
    <property type="match status" value="1"/>
</dbReference>
<evidence type="ECO:0000259" key="5">
    <source>
        <dbReference type="PROSITE" id="PS50110"/>
    </source>
</evidence>
<dbReference type="PROSITE" id="PS00622">
    <property type="entry name" value="HTH_LUXR_1"/>
    <property type="match status" value="1"/>
</dbReference>
<dbReference type="Gene3D" id="3.40.50.2300">
    <property type="match status" value="1"/>
</dbReference>
<feature type="domain" description="HTH luxR-type" evidence="4">
    <location>
        <begin position="144"/>
        <end position="209"/>
    </location>
</feature>
<comment type="caution">
    <text evidence="6">The sequence shown here is derived from an EMBL/GenBank/DDBJ whole genome shotgun (WGS) entry which is preliminary data.</text>
</comment>
<dbReference type="PRINTS" id="PR00038">
    <property type="entry name" value="HTHLUXR"/>
</dbReference>